<organism evidence="2 3">
    <name type="scientific">Psophocarpus tetragonolobus</name>
    <name type="common">Winged bean</name>
    <name type="synonym">Dolichos tetragonolobus</name>
    <dbReference type="NCBI Taxonomy" id="3891"/>
    <lineage>
        <taxon>Eukaryota</taxon>
        <taxon>Viridiplantae</taxon>
        <taxon>Streptophyta</taxon>
        <taxon>Embryophyta</taxon>
        <taxon>Tracheophyta</taxon>
        <taxon>Spermatophyta</taxon>
        <taxon>Magnoliopsida</taxon>
        <taxon>eudicotyledons</taxon>
        <taxon>Gunneridae</taxon>
        <taxon>Pentapetalae</taxon>
        <taxon>rosids</taxon>
        <taxon>fabids</taxon>
        <taxon>Fabales</taxon>
        <taxon>Fabaceae</taxon>
        <taxon>Papilionoideae</taxon>
        <taxon>50 kb inversion clade</taxon>
        <taxon>NPAAA clade</taxon>
        <taxon>indigoferoid/millettioid clade</taxon>
        <taxon>Phaseoleae</taxon>
        <taxon>Psophocarpus</taxon>
    </lineage>
</organism>
<gene>
    <name evidence="2" type="ORF">VNO78_19680</name>
</gene>
<sequence length="205" mass="22542">MCLISRKEARLEDSGGGQGQKKSLVSLSMKAQSGHCEKLDVQSKRVSGVRRVSKSVLFEKWTPSVVAREPHLLWDVYRKPYLGGRSRFGLDGACYAGPASACGKVTDGKITVEITMASVKKIRWMTRPIQRAAVWKLALGEGATLISDERVIGVQNKANVTTKESMLVDLTLAFGIKISCINLPVIHLLSNADLMVYRKSRDLLP</sequence>
<dbReference type="Proteomes" id="UP001386955">
    <property type="component" value="Unassembled WGS sequence"/>
</dbReference>
<evidence type="ECO:0000256" key="1">
    <source>
        <dbReference type="SAM" id="MobiDB-lite"/>
    </source>
</evidence>
<evidence type="ECO:0000313" key="3">
    <source>
        <dbReference type="Proteomes" id="UP001386955"/>
    </source>
</evidence>
<keyword evidence="3" id="KW-1185">Reference proteome</keyword>
<feature type="compositionally biased region" description="Basic and acidic residues" evidence="1">
    <location>
        <begin position="1"/>
        <end position="13"/>
    </location>
</feature>
<dbReference type="EMBL" id="JAYMYS010000005">
    <property type="protein sequence ID" value="KAK7391267.1"/>
    <property type="molecule type" value="Genomic_DNA"/>
</dbReference>
<evidence type="ECO:0000313" key="2">
    <source>
        <dbReference type="EMBL" id="KAK7391267.1"/>
    </source>
</evidence>
<name>A0AAN9XG19_PSOTE</name>
<proteinExistence type="predicted"/>
<protein>
    <submittedName>
        <fullName evidence="2">Uncharacterized protein</fullName>
    </submittedName>
</protein>
<comment type="caution">
    <text evidence="2">The sequence shown here is derived from an EMBL/GenBank/DDBJ whole genome shotgun (WGS) entry which is preliminary data.</text>
</comment>
<feature type="region of interest" description="Disordered" evidence="1">
    <location>
        <begin position="1"/>
        <end position="23"/>
    </location>
</feature>
<accession>A0AAN9XG19</accession>
<reference evidence="2 3" key="1">
    <citation type="submission" date="2024-01" db="EMBL/GenBank/DDBJ databases">
        <title>The genomes of 5 underutilized Papilionoideae crops provide insights into root nodulation and disease resistanc.</title>
        <authorList>
            <person name="Jiang F."/>
        </authorList>
    </citation>
    <scope>NUCLEOTIDE SEQUENCE [LARGE SCALE GENOMIC DNA]</scope>
    <source>
        <strain evidence="2">DUOXIRENSHENG_FW03</strain>
        <tissue evidence="2">Leaves</tissue>
    </source>
</reference>
<dbReference type="AlphaFoldDB" id="A0AAN9XG19"/>